<comment type="function">
    <text evidence="1">Catalyzes the intermembrane transfer of phosphatidylglycerol and phosphatidylinositol.</text>
</comment>
<evidence type="ECO:0000313" key="11">
    <source>
        <dbReference type="Proteomes" id="UP001302602"/>
    </source>
</evidence>
<sequence>MSDALNMKLSAIVLALAASVSARNVFRYEGQALVRRNDLDVPGQNPLKFCEADREKDIITIEEVILTPNPPEAGTTLVIEASGTVKETILDGAYVNLEVKYGYIRLINTQADLCKEIKNVDLECPIEKGKISIIKSIDLPKEIPPTKGKYNVQADVYSKDNEHITCLTATVIFGRKSLGGILDL</sequence>
<comment type="caution">
    <text evidence="10">The sequence shown here is derived from an EMBL/GenBank/DDBJ whole genome shotgun (WGS) entry which is preliminary data.</text>
</comment>
<feature type="signal peptide" evidence="8">
    <location>
        <begin position="1"/>
        <end position="22"/>
    </location>
</feature>
<evidence type="ECO:0000259" key="9">
    <source>
        <dbReference type="SMART" id="SM00737"/>
    </source>
</evidence>
<keyword evidence="7" id="KW-0445">Lipid transport</keyword>
<dbReference type="InterPro" id="IPR014756">
    <property type="entry name" value="Ig_E-set"/>
</dbReference>
<comment type="subunit">
    <text evidence="3">Monomer.</text>
</comment>
<dbReference type="AlphaFoldDB" id="A0AAN6Z5N9"/>
<dbReference type="Proteomes" id="UP001302602">
    <property type="component" value="Unassembled WGS sequence"/>
</dbReference>
<evidence type="ECO:0000256" key="2">
    <source>
        <dbReference type="ARBA" id="ARBA00006370"/>
    </source>
</evidence>
<dbReference type="EMBL" id="MU853225">
    <property type="protein sequence ID" value="KAK4126650.1"/>
    <property type="molecule type" value="Genomic_DNA"/>
</dbReference>
<dbReference type="SMART" id="SM00737">
    <property type="entry name" value="ML"/>
    <property type="match status" value="1"/>
</dbReference>
<name>A0AAN6Z5N9_9PEZI</name>
<reference evidence="10" key="2">
    <citation type="submission" date="2023-05" db="EMBL/GenBank/DDBJ databases">
        <authorList>
            <consortium name="Lawrence Berkeley National Laboratory"/>
            <person name="Steindorff A."/>
            <person name="Hensen N."/>
            <person name="Bonometti L."/>
            <person name="Westerberg I."/>
            <person name="Brannstrom I.O."/>
            <person name="Guillou S."/>
            <person name="Cros-Aarteil S."/>
            <person name="Calhoun S."/>
            <person name="Haridas S."/>
            <person name="Kuo A."/>
            <person name="Mondo S."/>
            <person name="Pangilinan J."/>
            <person name="Riley R."/>
            <person name="Labutti K."/>
            <person name="Andreopoulos B."/>
            <person name="Lipzen A."/>
            <person name="Chen C."/>
            <person name="Yanf M."/>
            <person name="Daum C."/>
            <person name="Ng V."/>
            <person name="Clum A."/>
            <person name="Ohm R."/>
            <person name="Martin F."/>
            <person name="Silar P."/>
            <person name="Natvig D."/>
            <person name="Lalanne C."/>
            <person name="Gautier V."/>
            <person name="Ament-Velasquez S.L."/>
            <person name="Kruys A."/>
            <person name="Hutchinson M.I."/>
            <person name="Powell A.J."/>
            <person name="Barry K."/>
            <person name="Miller A.N."/>
            <person name="Grigoriev I.V."/>
            <person name="Debuchy R."/>
            <person name="Gladieux P."/>
            <person name="Thoren M.H."/>
            <person name="Johannesson H."/>
        </authorList>
    </citation>
    <scope>NUCLEOTIDE SEQUENCE</scope>
    <source>
        <strain evidence="10">CBS 731.68</strain>
    </source>
</reference>
<evidence type="ECO:0000256" key="8">
    <source>
        <dbReference type="SAM" id="SignalP"/>
    </source>
</evidence>
<evidence type="ECO:0000256" key="4">
    <source>
        <dbReference type="ARBA" id="ARBA00016056"/>
    </source>
</evidence>
<comment type="similarity">
    <text evidence="2">Belongs to the NPC2 family.</text>
</comment>
<evidence type="ECO:0000313" key="10">
    <source>
        <dbReference type="EMBL" id="KAK4126650.1"/>
    </source>
</evidence>
<dbReference type="Pfam" id="PF02221">
    <property type="entry name" value="E1_DerP2_DerF2"/>
    <property type="match status" value="1"/>
</dbReference>
<dbReference type="SUPFAM" id="SSF81296">
    <property type="entry name" value="E set domains"/>
    <property type="match status" value="1"/>
</dbReference>
<dbReference type="GO" id="GO:0032366">
    <property type="term" value="P:intracellular sterol transport"/>
    <property type="evidence" value="ECO:0007669"/>
    <property type="project" value="InterPro"/>
</dbReference>
<evidence type="ECO:0000256" key="1">
    <source>
        <dbReference type="ARBA" id="ARBA00002053"/>
    </source>
</evidence>
<reference evidence="10" key="1">
    <citation type="journal article" date="2023" name="Mol. Phylogenet. Evol.">
        <title>Genome-scale phylogeny and comparative genomics of the fungal order Sordariales.</title>
        <authorList>
            <person name="Hensen N."/>
            <person name="Bonometti L."/>
            <person name="Westerberg I."/>
            <person name="Brannstrom I.O."/>
            <person name="Guillou S."/>
            <person name="Cros-Aarteil S."/>
            <person name="Calhoun S."/>
            <person name="Haridas S."/>
            <person name="Kuo A."/>
            <person name="Mondo S."/>
            <person name="Pangilinan J."/>
            <person name="Riley R."/>
            <person name="LaButti K."/>
            <person name="Andreopoulos B."/>
            <person name="Lipzen A."/>
            <person name="Chen C."/>
            <person name="Yan M."/>
            <person name="Daum C."/>
            <person name="Ng V."/>
            <person name="Clum A."/>
            <person name="Steindorff A."/>
            <person name="Ohm R.A."/>
            <person name="Martin F."/>
            <person name="Silar P."/>
            <person name="Natvig D.O."/>
            <person name="Lalanne C."/>
            <person name="Gautier V."/>
            <person name="Ament-Velasquez S.L."/>
            <person name="Kruys A."/>
            <person name="Hutchinson M.I."/>
            <person name="Powell A.J."/>
            <person name="Barry K."/>
            <person name="Miller A.N."/>
            <person name="Grigoriev I.V."/>
            <person name="Debuchy R."/>
            <person name="Gladieux P."/>
            <person name="Hiltunen Thoren M."/>
            <person name="Johannesson H."/>
        </authorList>
    </citation>
    <scope>NUCLEOTIDE SEQUENCE</scope>
    <source>
        <strain evidence="10">CBS 731.68</strain>
    </source>
</reference>
<evidence type="ECO:0000256" key="3">
    <source>
        <dbReference type="ARBA" id="ARBA00011245"/>
    </source>
</evidence>
<evidence type="ECO:0000256" key="7">
    <source>
        <dbReference type="ARBA" id="ARBA00023055"/>
    </source>
</evidence>
<dbReference type="CDD" id="cd00917">
    <property type="entry name" value="PG-PI_TP"/>
    <property type="match status" value="1"/>
</dbReference>
<gene>
    <name evidence="10" type="ORF">N657DRAFT_670620</name>
</gene>
<feature type="domain" description="MD-2-related lipid-recognition" evidence="9">
    <location>
        <begin position="47"/>
        <end position="171"/>
    </location>
</feature>
<keyword evidence="11" id="KW-1185">Reference proteome</keyword>
<dbReference type="PANTHER" id="PTHR11306">
    <property type="entry name" value="NIEMANN PICK TYPE C2 PROTEIN NPC2-RELATED"/>
    <property type="match status" value="1"/>
</dbReference>
<dbReference type="PANTHER" id="PTHR11306:SF0">
    <property type="entry name" value="PHOSPHATIDYLGLYCEROL_PHOSPHATIDYLINOSITOL TRANSFER PROTEIN"/>
    <property type="match status" value="1"/>
</dbReference>
<dbReference type="GeneID" id="87832318"/>
<proteinExistence type="inferred from homology"/>
<keyword evidence="6 8" id="KW-0732">Signal</keyword>
<feature type="chain" id="PRO_5042865739" description="Phosphatidylglycerol/phosphatidylinositol transfer protein" evidence="8">
    <location>
        <begin position="23"/>
        <end position="184"/>
    </location>
</feature>
<organism evidence="10 11">
    <name type="scientific">Parathielavia appendiculata</name>
    <dbReference type="NCBI Taxonomy" id="2587402"/>
    <lineage>
        <taxon>Eukaryota</taxon>
        <taxon>Fungi</taxon>
        <taxon>Dikarya</taxon>
        <taxon>Ascomycota</taxon>
        <taxon>Pezizomycotina</taxon>
        <taxon>Sordariomycetes</taxon>
        <taxon>Sordariomycetidae</taxon>
        <taxon>Sordariales</taxon>
        <taxon>Chaetomiaceae</taxon>
        <taxon>Parathielavia</taxon>
    </lineage>
</organism>
<dbReference type="RefSeq" id="XP_062650421.1">
    <property type="nucleotide sequence ID" value="XM_062795550.1"/>
</dbReference>
<dbReference type="FunFam" id="2.60.40.770:FF:000004">
    <property type="entry name" value="Phosphatidylglycerol/phosphatidylinositol transfer protein"/>
    <property type="match status" value="1"/>
</dbReference>
<dbReference type="GO" id="GO:0032934">
    <property type="term" value="F:sterol binding"/>
    <property type="evidence" value="ECO:0007669"/>
    <property type="project" value="InterPro"/>
</dbReference>
<dbReference type="InterPro" id="IPR039670">
    <property type="entry name" value="NPC2-like"/>
</dbReference>
<dbReference type="InterPro" id="IPR003172">
    <property type="entry name" value="ML_dom"/>
</dbReference>
<accession>A0AAN6Z5N9</accession>
<protein>
    <recommendedName>
        <fullName evidence="4">Phosphatidylglycerol/phosphatidylinositol transfer protein</fullName>
    </recommendedName>
</protein>
<evidence type="ECO:0000256" key="5">
    <source>
        <dbReference type="ARBA" id="ARBA00022448"/>
    </source>
</evidence>
<evidence type="ECO:0000256" key="6">
    <source>
        <dbReference type="ARBA" id="ARBA00022729"/>
    </source>
</evidence>
<keyword evidence="5" id="KW-0813">Transport</keyword>
<dbReference type="InterPro" id="IPR033917">
    <property type="entry name" value="ML_PG-PI_TP"/>
</dbReference>
<dbReference type="Gene3D" id="2.60.40.770">
    <property type="match status" value="1"/>
</dbReference>